<reference evidence="1 2" key="1">
    <citation type="journal article" date="2018" name="Biotechnol. Adv.">
        <title>Improved genomic resources and new bioinformatic workflow for the carcinogenic parasite Clonorchis sinensis: Biotechnological implications.</title>
        <authorList>
            <person name="Wang D."/>
            <person name="Korhonen P.K."/>
            <person name="Gasser R.B."/>
            <person name="Young N.D."/>
        </authorList>
    </citation>
    <scope>NUCLEOTIDE SEQUENCE [LARGE SCALE GENOMIC DNA]</scope>
    <source>
        <strain evidence="1">Cs-k2</strain>
    </source>
</reference>
<dbReference type="InParanoid" id="A0A3R7DBM9"/>
<dbReference type="EMBL" id="NIRI02000042">
    <property type="protein sequence ID" value="KAG5448200.1"/>
    <property type="molecule type" value="Genomic_DNA"/>
</dbReference>
<keyword evidence="2" id="KW-1185">Reference proteome</keyword>
<name>A0A3R7DBM9_CLOSI</name>
<dbReference type="AlphaFoldDB" id="A0A3R7DBM9"/>
<gene>
    <name evidence="1" type="ORF">CSKR_105705</name>
</gene>
<reference evidence="1 2" key="2">
    <citation type="journal article" date="2021" name="Genomics">
        <title>High-quality reference genome for Clonorchis sinensis.</title>
        <authorList>
            <person name="Young N.D."/>
            <person name="Stroehlein A.J."/>
            <person name="Kinkar L."/>
            <person name="Wang T."/>
            <person name="Sohn W.M."/>
            <person name="Chang B.C.H."/>
            <person name="Kaur P."/>
            <person name="Weisz D."/>
            <person name="Dudchenko O."/>
            <person name="Aiden E.L."/>
            <person name="Korhonen P.K."/>
            <person name="Gasser R.B."/>
        </authorList>
    </citation>
    <scope>NUCLEOTIDE SEQUENCE [LARGE SCALE GENOMIC DNA]</scope>
    <source>
        <strain evidence="1">Cs-k2</strain>
    </source>
</reference>
<evidence type="ECO:0000313" key="1">
    <source>
        <dbReference type="EMBL" id="KAG5448200.1"/>
    </source>
</evidence>
<evidence type="ECO:0000313" key="2">
    <source>
        <dbReference type="Proteomes" id="UP000286415"/>
    </source>
</evidence>
<proteinExistence type="predicted"/>
<organism evidence="1 2">
    <name type="scientific">Clonorchis sinensis</name>
    <name type="common">Chinese liver fluke</name>
    <dbReference type="NCBI Taxonomy" id="79923"/>
    <lineage>
        <taxon>Eukaryota</taxon>
        <taxon>Metazoa</taxon>
        <taxon>Spiralia</taxon>
        <taxon>Lophotrochozoa</taxon>
        <taxon>Platyhelminthes</taxon>
        <taxon>Trematoda</taxon>
        <taxon>Digenea</taxon>
        <taxon>Opisthorchiida</taxon>
        <taxon>Opisthorchiata</taxon>
        <taxon>Opisthorchiidae</taxon>
        <taxon>Clonorchis</taxon>
    </lineage>
</organism>
<comment type="caution">
    <text evidence="1">The sequence shown here is derived from an EMBL/GenBank/DDBJ whole genome shotgun (WGS) entry which is preliminary data.</text>
</comment>
<protein>
    <submittedName>
        <fullName evidence="1">Uncharacterized protein</fullName>
    </submittedName>
</protein>
<dbReference type="Proteomes" id="UP000286415">
    <property type="component" value="Unassembled WGS sequence"/>
</dbReference>
<accession>A0A3R7DBM9</accession>
<sequence>MRRAVEAGLAGELSRNCVPAYAFLRDAYVWLTVPCHYICAVTMNLEPENNGEESWRPSKRHEAGIDVLLICRSSRSYSFTMLTRDCALDSLLGKQQGVVDRARGGITGDVRQVEIIQHPFRPMREGMQRDNKGQLSNGETEKRHYLDVCVGGYPRNPAQCHESGTVTGRHSLMACPEFTAFLLVPGGSCCAHSENRLIPMDLRQKSKVLATPLYSLFVLPTNSIILRLMTFRFYTNLRKLLLVSTLQKVKRFGYDVPVLNQSTVVTAPSLIAAYLGCGQSTRACRTAVKITRKSDFWYHGTIAKITMHTSNKPRYILLCKYRRSYKIVRYNHQPEDKTAVHFATKSISSEGNRNRRAAHRGTAVGTVTSWPLTFDHEASPHRVGLLRFPFIAQLRYWSPLNFVDVSFVPIRQTWHV</sequence>